<dbReference type="InterPro" id="IPR018631">
    <property type="entry name" value="AAA-ATPase-like_dom"/>
</dbReference>
<dbReference type="InterPro" id="IPR027417">
    <property type="entry name" value="P-loop_NTPase"/>
</dbReference>
<dbReference type="PANTHER" id="PTHR34825:SF1">
    <property type="entry name" value="AAA-ATPASE-LIKE DOMAIN-CONTAINING PROTEIN"/>
    <property type="match status" value="1"/>
</dbReference>
<name>A0A656HL06_THINJ</name>
<dbReference type="Proteomes" id="UP000005317">
    <property type="component" value="Unassembled WGS sequence"/>
</dbReference>
<evidence type="ECO:0000256" key="1">
    <source>
        <dbReference type="SAM" id="MobiDB-lite"/>
    </source>
</evidence>
<accession>A0A656HL06</accession>
<dbReference type="OrthoDB" id="7060064at2"/>
<dbReference type="EMBL" id="JH651384">
    <property type="protein sequence ID" value="EIJ36186.1"/>
    <property type="molecule type" value="Genomic_DNA"/>
</dbReference>
<sequence length="364" mass="41314">MKKLPIGISTLRDILEGGYAYVDKTAHVLKLTGSGKYYFLSRPRRFGKSLLINTLAEVFSGHEALFRGLHIHPHWDWSVKYPVIHISFGTGVLRNRAELDRRIRHILKENQEHLQLAGEDREDVSSCFAELIRQAKIQHGQGAVILIDEYDKPILDNITEPEIAAEMRNGLRNFYSVIKDSDEHTIRKEESLFGGAPLYHLGYPNKEVRYSLNEYLLEYYLTDQIQERHSVYQAFMKNDFAALQQRFTALFASIANGNYRKNPIAEYEGYYAAVMYAYLCSLGIDAIAEDASSRGRIDLTLRFKLPSGQKQVYIFEFKVIDGEEGALRQLQDKQYAAKALEGRHAPRPAPAAAPAPAAGDLRSA</sequence>
<reference evidence="4" key="1">
    <citation type="journal article" date="2011" name="Stand. Genomic Sci.">
        <title>Genome sequence of the filamentous, gliding Thiothrix nivea neotype strain (JP2(T)).</title>
        <authorList>
            <person name="Lapidus A."/>
            <person name="Nolan M."/>
            <person name="Lucas S."/>
            <person name="Glavina Del Rio T."/>
            <person name="Tice H."/>
            <person name="Cheng J.F."/>
            <person name="Tapia R."/>
            <person name="Han C."/>
            <person name="Goodwin L."/>
            <person name="Pitluck S."/>
            <person name="Liolios K."/>
            <person name="Pagani I."/>
            <person name="Ivanova N."/>
            <person name="Huntemann M."/>
            <person name="Mavromatis K."/>
            <person name="Mikhailova N."/>
            <person name="Pati A."/>
            <person name="Chen A."/>
            <person name="Palaniappan K."/>
            <person name="Land M."/>
            <person name="Brambilla E.M."/>
            <person name="Rohde M."/>
            <person name="Abt B."/>
            <person name="Verbarg S."/>
            <person name="Goker M."/>
            <person name="Bristow J."/>
            <person name="Eisen J.A."/>
            <person name="Markowitz V."/>
            <person name="Hugenholtz P."/>
            <person name="Kyrpides N.C."/>
            <person name="Klenk H.P."/>
            <person name="Woyke T."/>
        </authorList>
    </citation>
    <scope>NUCLEOTIDE SEQUENCE [LARGE SCALE GENOMIC DNA]</scope>
    <source>
        <strain evidence="4">ATCC 35100 / DSM 5205 / JP2</strain>
    </source>
</reference>
<gene>
    <name evidence="3" type="ORF">Thini_3682</name>
</gene>
<feature type="region of interest" description="Disordered" evidence="1">
    <location>
        <begin position="341"/>
        <end position="364"/>
    </location>
</feature>
<evidence type="ECO:0000313" key="4">
    <source>
        <dbReference type="Proteomes" id="UP000005317"/>
    </source>
</evidence>
<dbReference type="SUPFAM" id="SSF52540">
    <property type="entry name" value="P-loop containing nucleoside triphosphate hydrolases"/>
    <property type="match status" value="1"/>
</dbReference>
<dbReference type="Pfam" id="PF09820">
    <property type="entry name" value="AAA-ATPase_like"/>
    <property type="match status" value="1"/>
</dbReference>
<dbReference type="AlphaFoldDB" id="A0A656HL06"/>
<dbReference type="Pfam" id="PF08011">
    <property type="entry name" value="PDDEXK_9"/>
    <property type="match status" value="1"/>
</dbReference>
<dbReference type="PANTHER" id="PTHR34825">
    <property type="entry name" value="CONSERVED PROTEIN, WITH A WEAK D-GALACTARATE DEHYDRATASE/ALTRONATE HYDROLASE DOMAIN"/>
    <property type="match status" value="1"/>
</dbReference>
<keyword evidence="4" id="KW-1185">Reference proteome</keyword>
<dbReference type="InterPro" id="IPR012547">
    <property type="entry name" value="PDDEXK_9"/>
</dbReference>
<protein>
    <submittedName>
        <fullName evidence="3">AAA-ATPase-like protein</fullName>
    </submittedName>
</protein>
<organism evidence="3 4">
    <name type="scientific">Thiothrix nivea (strain ATCC 35100 / DSM 5205 / JP2)</name>
    <dbReference type="NCBI Taxonomy" id="870187"/>
    <lineage>
        <taxon>Bacteria</taxon>
        <taxon>Pseudomonadati</taxon>
        <taxon>Pseudomonadota</taxon>
        <taxon>Gammaproteobacteria</taxon>
        <taxon>Thiotrichales</taxon>
        <taxon>Thiotrichaceae</taxon>
        <taxon>Thiothrix</taxon>
    </lineage>
</organism>
<dbReference type="RefSeq" id="WP_002710071.1">
    <property type="nucleotide sequence ID" value="NZ_JH651384.1"/>
</dbReference>
<feature type="domain" description="AAA-ATPase-like" evidence="2">
    <location>
        <begin position="5"/>
        <end position="184"/>
    </location>
</feature>
<evidence type="ECO:0000259" key="2">
    <source>
        <dbReference type="Pfam" id="PF09820"/>
    </source>
</evidence>
<evidence type="ECO:0000313" key="3">
    <source>
        <dbReference type="EMBL" id="EIJ36186.1"/>
    </source>
</evidence>
<proteinExistence type="predicted"/>